<keyword evidence="5 8" id="KW-0812">Transmembrane</keyword>
<feature type="transmembrane region" description="Helical" evidence="8">
    <location>
        <begin position="169"/>
        <end position="187"/>
    </location>
</feature>
<feature type="transmembrane region" description="Helical" evidence="8">
    <location>
        <begin position="101"/>
        <end position="121"/>
    </location>
</feature>
<dbReference type="KEGG" id="parb:CJU94_25860"/>
<evidence type="ECO:0000256" key="4">
    <source>
        <dbReference type="ARBA" id="ARBA00022475"/>
    </source>
</evidence>
<dbReference type="Proteomes" id="UP000215158">
    <property type="component" value="Chromosome 2"/>
</dbReference>
<feature type="transmembrane region" description="Helical" evidence="8">
    <location>
        <begin position="199"/>
        <end position="219"/>
    </location>
</feature>
<dbReference type="RefSeq" id="WP_095421484.1">
    <property type="nucleotide sequence ID" value="NZ_CP022990.1"/>
</dbReference>
<dbReference type="InterPro" id="IPR002781">
    <property type="entry name" value="TM_pro_TauE-like"/>
</dbReference>
<evidence type="ECO:0000256" key="1">
    <source>
        <dbReference type="ARBA" id="ARBA00004651"/>
    </source>
</evidence>
<proteinExistence type="inferred from homology"/>
<dbReference type="InterPro" id="IPR052017">
    <property type="entry name" value="TSUP"/>
</dbReference>
<keyword evidence="7 8" id="KW-0472">Membrane</keyword>
<evidence type="ECO:0000256" key="7">
    <source>
        <dbReference type="ARBA" id="ARBA00023136"/>
    </source>
</evidence>
<dbReference type="Pfam" id="PF01925">
    <property type="entry name" value="TauE"/>
    <property type="match status" value="1"/>
</dbReference>
<keyword evidence="10" id="KW-1185">Reference proteome</keyword>
<evidence type="ECO:0000256" key="2">
    <source>
        <dbReference type="ARBA" id="ARBA00009142"/>
    </source>
</evidence>
<dbReference type="EMBL" id="CP022990">
    <property type="protein sequence ID" value="ASW01590.1"/>
    <property type="molecule type" value="Genomic_DNA"/>
</dbReference>
<feature type="transmembrane region" description="Helical" evidence="8">
    <location>
        <begin position="40"/>
        <end position="62"/>
    </location>
</feature>
<feature type="transmembrane region" description="Helical" evidence="8">
    <location>
        <begin position="133"/>
        <end position="157"/>
    </location>
</feature>
<dbReference type="OrthoDB" id="7029178at2"/>
<feature type="transmembrane region" description="Helical" evidence="8">
    <location>
        <begin position="7"/>
        <end position="34"/>
    </location>
</feature>
<evidence type="ECO:0000256" key="6">
    <source>
        <dbReference type="ARBA" id="ARBA00022989"/>
    </source>
</evidence>
<sequence length="253" mass="26690">MIVQKLLPLLALMGVASYFQTITGFGLSMIVIGAASGLELAPVTSLAALLSLVTLANSATALPGKFHHIDWRAVGAATLGVLPSVVVGVLVLNLLSHAASSVLQLLLGAVVLYGGLSAALRPAPLACRSGDRSFFVSGLFGGLLSGMFGVSGPPLIFQFYRQPLSLMQIRYALILIFTVTSITRTLFSAYQGQLDADLWMQAAFAVPVVALMTMVARQYPPPLSGVMTRRIAYAILVVIGASLILHALRQLVR</sequence>
<comment type="subcellular location">
    <subcellularLocation>
        <location evidence="1 8">Cell membrane</location>
        <topology evidence="1 8">Multi-pass membrane protein</topology>
    </subcellularLocation>
</comment>
<comment type="similarity">
    <text evidence="2 8">Belongs to the 4-toluene sulfonate uptake permease (TSUP) (TC 2.A.102) family.</text>
</comment>
<gene>
    <name evidence="9" type="ORF">CJU94_25860</name>
</gene>
<evidence type="ECO:0000256" key="5">
    <source>
        <dbReference type="ARBA" id="ARBA00022692"/>
    </source>
</evidence>
<protein>
    <recommendedName>
        <fullName evidence="8">Probable membrane transporter protein</fullName>
    </recommendedName>
</protein>
<feature type="transmembrane region" description="Helical" evidence="8">
    <location>
        <begin position="74"/>
        <end position="95"/>
    </location>
</feature>
<keyword evidence="6 8" id="KW-1133">Transmembrane helix</keyword>
<dbReference type="AlphaFoldDB" id="A0A248VTA6"/>
<keyword evidence="3" id="KW-0813">Transport</keyword>
<evidence type="ECO:0000313" key="10">
    <source>
        <dbReference type="Proteomes" id="UP000215158"/>
    </source>
</evidence>
<dbReference type="PANTHER" id="PTHR30269:SF37">
    <property type="entry name" value="MEMBRANE TRANSPORTER PROTEIN"/>
    <property type="match status" value="1"/>
</dbReference>
<name>A0A248VTA6_9BURK</name>
<reference evidence="9 10" key="1">
    <citation type="submission" date="2017-08" db="EMBL/GenBank/DDBJ databases">
        <title>Identification and genetic characteristics of simultaneous BTEX- and naphthalene-degrading Paraburkholderia sp. BN5 isolated from petroleum-contaminated soil.</title>
        <authorList>
            <person name="Lee Y."/>
            <person name="Jeon C.O."/>
        </authorList>
    </citation>
    <scope>NUCLEOTIDE SEQUENCE [LARGE SCALE GENOMIC DNA]</scope>
    <source>
        <strain evidence="9 10">BN5</strain>
    </source>
</reference>
<dbReference type="GO" id="GO:0005886">
    <property type="term" value="C:plasma membrane"/>
    <property type="evidence" value="ECO:0007669"/>
    <property type="project" value="UniProtKB-SubCell"/>
</dbReference>
<feature type="transmembrane region" description="Helical" evidence="8">
    <location>
        <begin position="231"/>
        <end position="248"/>
    </location>
</feature>
<evidence type="ECO:0000313" key="9">
    <source>
        <dbReference type="EMBL" id="ASW01590.1"/>
    </source>
</evidence>
<organism evidence="9 10">
    <name type="scientific">Paraburkholderia aromaticivorans</name>
    <dbReference type="NCBI Taxonomy" id="2026199"/>
    <lineage>
        <taxon>Bacteria</taxon>
        <taxon>Pseudomonadati</taxon>
        <taxon>Pseudomonadota</taxon>
        <taxon>Betaproteobacteria</taxon>
        <taxon>Burkholderiales</taxon>
        <taxon>Burkholderiaceae</taxon>
        <taxon>Paraburkholderia</taxon>
    </lineage>
</organism>
<dbReference type="PANTHER" id="PTHR30269">
    <property type="entry name" value="TRANSMEMBRANE PROTEIN YFCA"/>
    <property type="match status" value="1"/>
</dbReference>
<evidence type="ECO:0000256" key="3">
    <source>
        <dbReference type="ARBA" id="ARBA00022448"/>
    </source>
</evidence>
<keyword evidence="4 8" id="KW-1003">Cell membrane</keyword>
<evidence type="ECO:0000256" key="8">
    <source>
        <dbReference type="RuleBase" id="RU363041"/>
    </source>
</evidence>
<accession>A0A248VTA6</accession>